<keyword evidence="2" id="KW-1185">Reference proteome</keyword>
<sequence>MRNTLRQPFLEEGMKNIFVHRIREMDIFKDLGVSDKPIEYQEEYARMMSWVRSPERVVKNKSGIVTVKQVRLVQFVHIWYSVFHVQRRDLSECTFFEADFCFLNVDDIEYLYHLFRNMIIRKDNILAALDAVKRFMRIQVNYTYCYDFQLGIETNQRKVNMKKLDLSLENIDDYNLFTVLDKLKLGVVYKTSENKKRFSRISEIAKFSDGTLKVINMQLERKLKENKEKLKHGEKGMGKLLKIRTERIVDAIYDRFNFRRGIRNFESLLGIRQGRLSRWEWPNIQT</sequence>
<organism evidence="1 2">
    <name type="scientific">Arctium lappa</name>
    <name type="common">Greater burdock</name>
    <name type="synonym">Lappa major</name>
    <dbReference type="NCBI Taxonomy" id="4217"/>
    <lineage>
        <taxon>Eukaryota</taxon>
        <taxon>Viridiplantae</taxon>
        <taxon>Streptophyta</taxon>
        <taxon>Embryophyta</taxon>
        <taxon>Tracheophyta</taxon>
        <taxon>Spermatophyta</taxon>
        <taxon>Magnoliopsida</taxon>
        <taxon>eudicotyledons</taxon>
        <taxon>Gunneridae</taxon>
        <taxon>Pentapetalae</taxon>
        <taxon>asterids</taxon>
        <taxon>campanulids</taxon>
        <taxon>Asterales</taxon>
        <taxon>Asteraceae</taxon>
        <taxon>Carduoideae</taxon>
        <taxon>Cardueae</taxon>
        <taxon>Arctiinae</taxon>
        <taxon>Arctium</taxon>
    </lineage>
</organism>
<evidence type="ECO:0000313" key="1">
    <source>
        <dbReference type="EMBL" id="KAI3702050.1"/>
    </source>
</evidence>
<name>A0ACB8ZWL2_ARCLA</name>
<accession>A0ACB8ZWL2</accession>
<protein>
    <submittedName>
        <fullName evidence="1">Uncharacterized protein</fullName>
    </submittedName>
</protein>
<proteinExistence type="predicted"/>
<gene>
    <name evidence="1" type="ORF">L6452_27660</name>
</gene>
<reference evidence="1 2" key="2">
    <citation type="journal article" date="2022" name="Mol. Ecol. Resour.">
        <title>The genomes of chicory, endive, great burdock and yacon provide insights into Asteraceae paleo-polyploidization history and plant inulin production.</title>
        <authorList>
            <person name="Fan W."/>
            <person name="Wang S."/>
            <person name="Wang H."/>
            <person name="Wang A."/>
            <person name="Jiang F."/>
            <person name="Liu H."/>
            <person name="Zhao H."/>
            <person name="Xu D."/>
            <person name="Zhang Y."/>
        </authorList>
    </citation>
    <scope>NUCLEOTIDE SEQUENCE [LARGE SCALE GENOMIC DNA]</scope>
    <source>
        <strain evidence="2">cv. Niubang</strain>
    </source>
</reference>
<dbReference type="Proteomes" id="UP001055879">
    <property type="component" value="Linkage Group LG09"/>
</dbReference>
<evidence type="ECO:0000313" key="2">
    <source>
        <dbReference type="Proteomes" id="UP001055879"/>
    </source>
</evidence>
<dbReference type="EMBL" id="CM042055">
    <property type="protein sequence ID" value="KAI3702050.1"/>
    <property type="molecule type" value="Genomic_DNA"/>
</dbReference>
<reference evidence="2" key="1">
    <citation type="journal article" date="2022" name="Mol. Ecol. Resour.">
        <title>The genomes of chicory, endive, great burdock and yacon provide insights into Asteraceae palaeo-polyploidization history and plant inulin production.</title>
        <authorList>
            <person name="Fan W."/>
            <person name="Wang S."/>
            <person name="Wang H."/>
            <person name="Wang A."/>
            <person name="Jiang F."/>
            <person name="Liu H."/>
            <person name="Zhao H."/>
            <person name="Xu D."/>
            <person name="Zhang Y."/>
        </authorList>
    </citation>
    <scope>NUCLEOTIDE SEQUENCE [LARGE SCALE GENOMIC DNA]</scope>
    <source>
        <strain evidence="2">cv. Niubang</strain>
    </source>
</reference>
<comment type="caution">
    <text evidence="1">The sequence shown here is derived from an EMBL/GenBank/DDBJ whole genome shotgun (WGS) entry which is preliminary data.</text>
</comment>